<evidence type="ECO:0000313" key="4">
    <source>
        <dbReference type="EMBL" id="RXH88679.1"/>
    </source>
</evidence>
<evidence type="ECO:0000259" key="3">
    <source>
        <dbReference type="Pfam" id="PF01301"/>
    </source>
</evidence>
<dbReference type="InterPro" id="IPR031330">
    <property type="entry name" value="Gly_Hdrlase_35_cat"/>
</dbReference>
<protein>
    <recommendedName>
        <fullName evidence="2">beta-galactosidase</fullName>
        <ecNumber evidence="2">3.2.1.23</ecNumber>
    </recommendedName>
</protein>
<dbReference type="SUPFAM" id="SSF51445">
    <property type="entry name" value="(Trans)glycosidases"/>
    <property type="match status" value="1"/>
</dbReference>
<dbReference type="InterPro" id="IPR017853">
    <property type="entry name" value="GH"/>
</dbReference>
<dbReference type="EC" id="3.2.1.23" evidence="2"/>
<dbReference type="Proteomes" id="UP000290289">
    <property type="component" value="Chromosome 9"/>
</dbReference>
<dbReference type="EMBL" id="RDQH01000335">
    <property type="protein sequence ID" value="RXH88679.1"/>
    <property type="molecule type" value="Genomic_DNA"/>
</dbReference>
<reference evidence="4 5" key="1">
    <citation type="submission" date="2018-10" db="EMBL/GenBank/DDBJ databases">
        <title>A high-quality apple genome assembly.</title>
        <authorList>
            <person name="Hu J."/>
        </authorList>
    </citation>
    <scope>NUCLEOTIDE SEQUENCE [LARGE SCALE GENOMIC DNA]</scope>
    <source>
        <strain evidence="5">cv. HFTH1</strain>
        <tissue evidence="4">Young leaf</tissue>
    </source>
</reference>
<gene>
    <name evidence="4" type="ORF">DVH24_000278</name>
</gene>
<evidence type="ECO:0000256" key="2">
    <source>
        <dbReference type="ARBA" id="ARBA00012756"/>
    </source>
</evidence>
<comment type="catalytic activity">
    <reaction evidence="1">
        <text>Hydrolysis of terminal non-reducing beta-D-galactose residues in beta-D-galactosides.</text>
        <dbReference type="EC" id="3.2.1.23"/>
    </reaction>
</comment>
<evidence type="ECO:0000256" key="1">
    <source>
        <dbReference type="ARBA" id="ARBA00001412"/>
    </source>
</evidence>
<organism evidence="4 5">
    <name type="scientific">Malus domestica</name>
    <name type="common">Apple</name>
    <name type="synonym">Pyrus malus</name>
    <dbReference type="NCBI Taxonomy" id="3750"/>
    <lineage>
        <taxon>Eukaryota</taxon>
        <taxon>Viridiplantae</taxon>
        <taxon>Streptophyta</taxon>
        <taxon>Embryophyta</taxon>
        <taxon>Tracheophyta</taxon>
        <taxon>Spermatophyta</taxon>
        <taxon>Magnoliopsida</taxon>
        <taxon>eudicotyledons</taxon>
        <taxon>Gunneridae</taxon>
        <taxon>Pentapetalae</taxon>
        <taxon>rosids</taxon>
        <taxon>fabids</taxon>
        <taxon>Rosales</taxon>
        <taxon>Rosaceae</taxon>
        <taxon>Amygdaloideae</taxon>
        <taxon>Maleae</taxon>
        <taxon>Malus</taxon>
    </lineage>
</organism>
<dbReference type="Pfam" id="PF01301">
    <property type="entry name" value="Glyco_hydro_35"/>
    <property type="match status" value="1"/>
</dbReference>
<feature type="domain" description="Glycoside hydrolase 35 catalytic" evidence="3">
    <location>
        <begin position="86"/>
        <end position="129"/>
    </location>
</feature>
<evidence type="ECO:0000313" key="5">
    <source>
        <dbReference type="Proteomes" id="UP000290289"/>
    </source>
</evidence>
<dbReference type="GO" id="GO:0004565">
    <property type="term" value="F:beta-galactosidase activity"/>
    <property type="evidence" value="ECO:0007669"/>
    <property type="project" value="UniProtKB-EC"/>
</dbReference>
<dbReference type="Gene3D" id="3.20.20.80">
    <property type="entry name" value="Glycosidases"/>
    <property type="match status" value="1"/>
</dbReference>
<comment type="caution">
    <text evidence="4">The sequence shown here is derived from an EMBL/GenBank/DDBJ whole genome shotgun (WGS) entry which is preliminary data.</text>
</comment>
<accession>A0A498IZ34</accession>
<proteinExistence type="predicted"/>
<dbReference type="AlphaFoldDB" id="A0A498IZ34"/>
<name>A0A498IZ34_MALDO</name>
<sequence length="229" mass="26622">MCRYYFSLKKAFQLHCTNKQCFEPHFRKNDGKAGLFHFLLKPLFPLPSPTPCENDGLASILSFSRRYDKNHLGASIKGYEFGSETNTFYNFKGRYNLVRFLKTMQKAGLYAHLRIGPYVWVEWNFGGLSEKHYLMVDWMILLVCPSEEVCIHLSTVFGKMCRNHKDASEDSRHHLEQKINTRHCFSAVVSCDPFKSPIETVDVNLAPMDPFDLKWYTIATSFCSFIIFI</sequence>
<keyword evidence="5" id="KW-1185">Reference proteome</keyword>
<dbReference type="STRING" id="3750.A0A498IZ34"/>